<evidence type="ECO:0000259" key="7">
    <source>
        <dbReference type="PROSITE" id="PS50052"/>
    </source>
</evidence>
<dbReference type="InterPro" id="IPR017665">
    <property type="entry name" value="Guanylate_kinase"/>
</dbReference>
<feature type="domain" description="Guanylate kinase-like" evidence="7">
    <location>
        <begin position="70"/>
        <end position="253"/>
    </location>
</feature>
<keyword evidence="4" id="KW-0547">Nucleotide-binding</keyword>
<accession>F2SZF8</accession>
<dbReference type="InterPro" id="IPR008145">
    <property type="entry name" value="GK/Ca_channel_bsu"/>
</dbReference>
<dbReference type="eggNOG" id="KOG0707">
    <property type="taxonomic scope" value="Eukaryota"/>
</dbReference>
<dbReference type="AlphaFoldDB" id="F2SZF8"/>
<dbReference type="CDD" id="cd00071">
    <property type="entry name" value="GMPK"/>
    <property type="match status" value="1"/>
</dbReference>
<dbReference type="FunFam" id="3.30.63.10:FF:000002">
    <property type="entry name" value="Guanylate kinase 1"/>
    <property type="match status" value="1"/>
</dbReference>
<evidence type="ECO:0000256" key="6">
    <source>
        <dbReference type="ARBA" id="ARBA00022840"/>
    </source>
</evidence>
<dbReference type="EC" id="2.7.4.8" evidence="2"/>
<dbReference type="InterPro" id="IPR020590">
    <property type="entry name" value="Guanylate_kinase_CS"/>
</dbReference>
<dbReference type="Proteomes" id="UP000008864">
    <property type="component" value="Unassembled WGS sequence"/>
</dbReference>
<dbReference type="InterPro" id="IPR027417">
    <property type="entry name" value="P-loop_NTPase"/>
</dbReference>
<dbReference type="STRING" id="559305.F2SZF8"/>
<organism evidence="8 9">
    <name type="scientific">Trichophyton rubrum (strain ATCC MYA-4607 / CBS 118892)</name>
    <name type="common">Athlete's foot fungus</name>
    <dbReference type="NCBI Taxonomy" id="559305"/>
    <lineage>
        <taxon>Eukaryota</taxon>
        <taxon>Fungi</taxon>
        <taxon>Dikarya</taxon>
        <taxon>Ascomycota</taxon>
        <taxon>Pezizomycotina</taxon>
        <taxon>Eurotiomycetes</taxon>
        <taxon>Eurotiomycetidae</taxon>
        <taxon>Onygenales</taxon>
        <taxon>Arthrodermataceae</taxon>
        <taxon>Trichophyton</taxon>
    </lineage>
</organism>
<evidence type="ECO:0000256" key="3">
    <source>
        <dbReference type="ARBA" id="ARBA00022679"/>
    </source>
</evidence>
<evidence type="ECO:0000313" key="8">
    <source>
        <dbReference type="EMBL" id="EGD91710.2"/>
    </source>
</evidence>
<sequence length="254" mass="28290">MLWRQGLSMEDCHLVPTSLTHNLHQTTRYHFIIPRPGCLLTTCLLASHSGPYLGDTRQPNKALGDRPSDRRPLIICGPSGVGKGTLCLKLVSSLPDVFAPSVSHTTRKPRANEVEGINYFFVQPEQFTSLISQNGFVEHTTFNGQSYGTSRRTISDLAGKGYVVILEIVVKGVEQVKADSGIDARYVFIRPPSLEVLECRLRERGTEDEADVQRRLAQATVELGYVDIPGFFDKVIVNDDLNRAYEEFVGFAYS</sequence>
<protein>
    <recommendedName>
        <fullName evidence="2">guanylate kinase</fullName>
        <ecNumber evidence="2">2.7.4.8</ecNumber>
    </recommendedName>
</protein>
<dbReference type="Gene3D" id="3.40.50.300">
    <property type="entry name" value="P-loop containing nucleotide triphosphate hydrolases"/>
    <property type="match status" value="1"/>
</dbReference>
<dbReference type="PANTHER" id="PTHR23117:SF13">
    <property type="entry name" value="GUANYLATE KINASE"/>
    <property type="match status" value="1"/>
</dbReference>
<dbReference type="NCBIfam" id="TIGR03263">
    <property type="entry name" value="guanyl_kin"/>
    <property type="match status" value="1"/>
</dbReference>
<dbReference type="InterPro" id="IPR008144">
    <property type="entry name" value="Guanylate_kin-like_dom"/>
</dbReference>
<dbReference type="EMBL" id="GG700658">
    <property type="protein sequence ID" value="EGD91710.2"/>
    <property type="molecule type" value="Genomic_DNA"/>
</dbReference>
<keyword evidence="5 8" id="KW-0418">Kinase</keyword>
<dbReference type="SMART" id="SM00072">
    <property type="entry name" value="GuKc"/>
    <property type="match status" value="1"/>
</dbReference>
<dbReference type="GO" id="GO:0005524">
    <property type="term" value="F:ATP binding"/>
    <property type="evidence" value="ECO:0007669"/>
    <property type="project" value="UniProtKB-KW"/>
</dbReference>
<name>F2SZF8_TRIRC</name>
<reference evidence="9" key="1">
    <citation type="journal article" date="2012" name="MBio">
        <title>Comparative genome analysis of Trichophyton rubrum and related dermatophytes reveals candidate genes involved in infection.</title>
        <authorList>
            <person name="Martinez D.A."/>
            <person name="Oliver B.G."/>
            <person name="Graeser Y."/>
            <person name="Goldberg J.M."/>
            <person name="Li W."/>
            <person name="Martinez-Rossi N.M."/>
            <person name="Monod M."/>
            <person name="Shelest E."/>
            <person name="Barton R.C."/>
            <person name="Birch E."/>
            <person name="Brakhage A.A."/>
            <person name="Chen Z."/>
            <person name="Gurr S.J."/>
            <person name="Heiman D."/>
            <person name="Heitman J."/>
            <person name="Kosti I."/>
            <person name="Rossi A."/>
            <person name="Saif S."/>
            <person name="Samalova M."/>
            <person name="Saunders C.W."/>
            <person name="Shea T."/>
            <person name="Summerbell R.C."/>
            <person name="Xu J."/>
            <person name="Young S."/>
            <person name="Zeng Q."/>
            <person name="Birren B.W."/>
            <person name="Cuomo C.A."/>
            <person name="White T.C."/>
        </authorList>
    </citation>
    <scope>NUCLEOTIDE SEQUENCE [LARGE SCALE GENOMIC DNA]</scope>
    <source>
        <strain evidence="9">ATCC MYA-4607 / CBS 118892</strain>
    </source>
</reference>
<dbReference type="OMA" id="RCMIIFI"/>
<keyword evidence="3" id="KW-0808">Transferase</keyword>
<dbReference type="RefSeq" id="XP_047604838.1">
    <property type="nucleotide sequence ID" value="XM_047748848.1"/>
</dbReference>
<dbReference type="Pfam" id="PF00625">
    <property type="entry name" value="Guanylate_kin"/>
    <property type="match status" value="1"/>
</dbReference>
<dbReference type="GO" id="GO:0004385">
    <property type="term" value="F:GMP kinase activity"/>
    <property type="evidence" value="ECO:0007669"/>
    <property type="project" value="UniProtKB-EC"/>
</dbReference>
<dbReference type="PROSITE" id="PS50052">
    <property type="entry name" value="GUANYLATE_KINASE_2"/>
    <property type="match status" value="1"/>
</dbReference>
<keyword evidence="9" id="KW-1185">Reference proteome</keyword>
<evidence type="ECO:0000256" key="2">
    <source>
        <dbReference type="ARBA" id="ARBA00012961"/>
    </source>
</evidence>
<dbReference type="GeneID" id="10371260"/>
<dbReference type="VEuPathDB" id="FungiDB:TERG_07930"/>
<dbReference type="PROSITE" id="PS00856">
    <property type="entry name" value="GUANYLATE_KINASE_1"/>
    <property type="match status" value="1"/>
</dbReference>
<evidence type="ECO:0000256" key="5">
    <source>
        <dbReference type="ARBA" id="ARBA00022777"/>
    </source>
</evidence>
<evidence type="ECO:0000313" key="9">
    <source>
        <dbReference type="Proteomes" id="UP000008864"/>
    </source>
</evidence>
<proteinExistence type="inferred from homology"/>
<dbReference type="GO" id="GO:0005829">
    <property type="term" value="C:cytosol"/>
    <property type="evidence" value="ECO:0007669"/>
    <property type="project" value="TreeGrafter"/>
</dbReference>
<dbReference type="PANTHER" id="PTHR23117">
    <property type="entry name" value="GUANYLATE KINASE-RELATED"/>
    <property type="match status" value="1"/>
</dbReference>
<dbReference type="InParanoid" id="F2SZF8"/>
<dbReference type="OrthoDB" id="6334211at2759"/>
<gene>
    <name evidence="8" type="ORF">TERG_07930</name>
</gene>
<comment type="similarity">
    <text evidence="1">Belongs to the guanylate kinase family.</text>
</comment>
<dbReference type="SUPFAM" id="SSF52540">
    <property type="entry name" value="P-loop containing nucleoside triphosphate hydrolases"/>
    <property type="match status" value="1"/>
</dbReference>
<keyword evidence="6" id="KW-0067">ATP-binding</keyword>
<dbReference type="HOGENOM" id="CLU_001715_0_3_1"/>
<evidence type="ECO:0000256" key="4">
    <source>
        <dbReference type="ARBA" id="ARBA00022741"/>
    </source>
</evidence>
<evidence type="ECO:0000256" key="1">
    <source>
        <dbReference type="ARBA" id="ARBA00005790"/>
    </source>
</evidence>